<organism evidence="2 3">
    <name type="scientific">Heliorestis acidaminivorans</name>
    <dbReference type="NCBI Taxonomy" id="553427"/>
    <lineage>
        <taxon>Bacteria</taxon>
        <taxon>Bacillati</taxon>
        <taxon>Bacillota</taxon>
        <taxon>Clostridia</taxon>
        <taxon>Eubacteriales</taxon>
        <taxon>Heliobacteriaceae</taxon>
        <taxon>Heliorestis</taxon>
    </lineage>
</organism>
<dbReference type="SUPFAM" id="SSF53474">
    <property type="entry name" value="alpha/beta-Hydrolases"/>
    <property type="match status" value="1"/>
</dbReference>
<dbReference type="RefSeq" id="WP_151619755.1">
    <property type="nucleotide sequence ID" value="NZ_WBXO01000004.1"/>
</dbReference>
<evidence type="ECO:0000259" key="1">
    <source>
        <dbReference type="Pfam" id="PF00561"/>
    </source>
</evidence>
<dbReference type="GO" id="GO:0016787">
    <property type="term" value="F:hydrolase activity"/>
    <property type="evidence" value="ECO:0007669"/>
    <property type="project" value="UniProtKB-KW"/>
</dbReference>
<gene>
    <name evidence="2" type="ORF">F9B85_07480</name>
</gene>
<dbReference type="Gene3D" id="3.40.50.1820">
    <property type="entry name" value="alpha/beta hydrolase"/>
    <property type="match status" value="1"/>
</dbReference>
<dbReference type="Pfam" id="PF00561">
    <property type="entry name" value="Abhydrolase_1"/>
    <property type="match status" value="1"/>
</dbReference>
<keyword evidence="3" id="KW-1185">Reference proteome</keyword>
<feature type="domain" description="AB hydrolase-1" evidence="1">
    <location>
        <begin position="21"/>
        <end position="138"/>
    </location>
</feature>
<dbReference type="InterPro" id="IPR029058">
    <property type="entry name" value="AB_hydrolase_fold"/>
</dbReference>
<dbReference type="InterPro" id="IPR000073">
    <property type="entry name" value="AB_hydrolase_1"/>
</dbReference>
<name>A0A6I0F034_9FIRM</name>
<proteinExistence type="predicted"/>
<evidence type="ECO:0000313" key="3">
    <source>
        <dbReference type="Proteomes" id="UP000468766"/>
    </source>
</evidence>
<dbReference type="InterPro" id="IPR050266">
    <property type="entry name" value="AB_hydrolase_sf"/>
</dbReference>
<evidence type="ECO:0000313" key="2">
    <source>
        <dbReference type="EMBL" id="KAB2953095.1"/>
    </source>
</evidence>
<dbReference type="Proteomes" id="UP000468766">
    <property type="component" value="Unassembled WGS sequence"/>
</dbReference>
<dbReference type="PRINTS" id="PR00111">
    <property type="entry name" value="ABHYDROLASE"/>
</dbReference>
<dbReference type="EMBL" id="WBXO01000004">
    <property type="protein sequence ID" value="KAB2953095.1"/>
    <property type="molecule type" value="Genomic_DNA"/>
</dbReference>
<dbReference type="AlphaFoldDB" id="A0A6I0F034"/>
<keyword evidence="2" id="KW-0378">Hydrolase</keyword>
<dbReference type="OrthoDB" id="9773293at2"/>
<comment type="caution">
    <text evidence="2">The sequence shown here is derived from an EMBL/GenBank/DDBJ whole genome shotgun (WGS) entry which is preliminary data.</text>
</comment>
<dbReference type="PANTHER" id="PTHR43798">
    <property type="entry name" value="MONOACYLGLYCEROL LIPASE"/>
    <property type="match status" value="1"/>
</dbReference>
<reference evidence="2 3" key="1">
    <citation type="submission" date="2019-10" db="EMBL/GenBank/DDBJ databases">
        <title>Whole-genome sequence of the extremophile Heliorestis acidaminivorans DSM 24790.</title>
        <authorList>
            <person name="Kyndt J.A."/>
            <person name="Meyer T.E."/>
        </authorList>
    </citation>
    <scope>NUCLEOTIDE SEQUENCE [LARGE SCALE GENOMIC DNA]</scope>
    <source>
        <strain evidence="2 3">DSM 24790</strain>
    </source>
</reference>
<sequence>MPIVALNGTSLYYEIHGQGLPLVFIPGIAVSHGMWAPQRDKFSKTHQVILYDIRGTGRSGPLSWSNRVEDLSRDLSQLLHYLGIKKAAICGLSFGGVIAQRFALDYPQKCSALILVDTFSELRPRDLEEGSLWLMTWLASPMFLLPKDWLTKMVLRFYQQWPLALQCLEKEMKKVRGLEAMKTRWLVRDVNYTEQLEKISCPSLGIVGDQSDLAIRMMKRITDAIPQAELRIVSDSFDPTSLCQREAFDDLLLNFLNRHWCWQPHLYAVTPKGLST</sequence>
<protein>
    <submittedName>
        <fullName evidence="2">Alpha/beta fold hydrolase</fullName>
    </submittedName>
</protein>
<accession>A0A6I0F034</accession>